<evidence type="ECO:0000313" key="2">
    <source>
        <dbReference type="EMBL" id="KAH9293389.1"/>
    </source>
</evidence>
<evidence type="ECO:0000313" key="1">
    <source>
        <dbReference type="EMBL" id="KAH9293387.1"/>
    </source>
</evidence>
<evidence type="ECO:0000313" key="3">
    <source>
        <dbReference type="Proteomes" id="UP000824469"/>
    </source>
</evidence>
<feature type="non-terminal residue" evidence="1">
    <location>
        <position position="1"/>
    </location>
</feature>
<dbReference type="Proteomes" id="UP000824469">
    <property type="component" value="Unassembled WGS sequence"/>
</dbReference>
<dbReference type="AlphaFoldDB" id="A0AA38C4E5"/>
<proteinExistence type="predicted"/>
<gene>
    <name evidence="1" type="ORF">KI387_041405</name>
    <name evidence="2" type="ORF">KI387_041407</name>
</gene>
<dbReference type="EMBL" id="JAHRHJ020001192">
    <property type="protein sequence ID" value="KAH9293389.1"/>
    <property type="molecule type" value="Genomic_DNA"/>
</dbReference>
<dbReference type="EMBL" id="JAHRHJ020001192">
    <property type="protein sequence ID" value="KAH9293387.1"/>
    <property type="molecule type" value="Genomic_DNA"/>
</dbReference>
<protein>
    <submittedName>
        <fullName evidence="1">Uncharacterized protein</fullName>
    </submittedName>
</protein>
<organism evidence="1 3">
    <name type="scientific">Taxus chinensis</name>
    <name type="common">Chinese yew</name>
    <name type="synonym">Taxus wallichiana var. chinensis</name>
    <dbReference type="NCBI Taxonomy" id="29808"/>
    <lineage>
        <taxon>Eukaryota</taxon>
        <taxon>Viridiplantae</taxon>
        <taxon>Streptophyta</taxon>
        <taxon>Embryophyta</taxon>
        <taxon>Tracheophyta</taxon>
        <taxon>Spermatophyta</taxon>
        <taxon>Pinopsida</taxon>
        <taxon>Pinidae</taxon>
        <taxon>Conifers II</taxon>
        <taxon>Cupressales</taxon>
        <taxon>Taxaceae</taxon>
        <taxon>Taxus</taxon>
    </lineage>
</organism>
<keyword evidence="3" id="KW-1185">Reference proteome</keyword>
<comment type="caution">
    <text evidence="1">The sequence shown here is derived from an EMBL/GenBank/DDBJ whole genome shotgun (WGS) entry which is preliminary data.</text>
</comment>
<reference evidence="1 3" key="1">
    <citation type="journal article" date="2021" name="Nat. Plants">
        <title>The Taxus genome provides insights into paclitaxel biosynthesis.</title>
        <authorList>
            <person name="Xiong X."/>
            <person name="Gou J."/>
            <person name="Liao Q."/>
            <person name="Li Y."/>
            <person name="Zhou Q."/>
            <person name="Bi G."/>
            <person name="Li C."/>
            <person name="Du R."/>
            <person name="Wang X."/>
            <person name="Sun T."/>
            <person name="Guo L."/>
            <person name="Liang H."/>
            <person name="Lu P."/>
            <person name="Wu Y."/>
            <person name="Zhang Z."/>
            <person name="Ro D.K."/>
            <person name="Shang Y."/>
            <person name="Huang S."/>
            <person name="Yan J."/>
        </authorList>
    </citation>
    <scope>NUCLEOTIDE SEQUENCE [LARGE SCALE GENOMIC DNA]</scope>
    <source>
        <strain evidence="1">Ta-2019</strain>
    </source>
</reference>
<name>A0AA38C4E5_TAXCH</name>
<sequence>MISEASGSEMGTTACNFQGCLALANARAKFRSACDFPSPGAGCLQSLLFPCKTVIWFLPEIGWHGNRMRTECKVAGNGAAHNFRPDLQNGMQQDLDHFPITKIPAGRGESVRCDVQNWIAASIWRERNKKLAVEIALVPDAETLQRCFTNHSSATRNGNSLQRAANTKELEMILNRMPLRGGNLLRASATQYIRGCSTEPQHLLIY</sequence>
<accession>A0AA38C4E5</accession>